<dbReference type="KEGG" id="esg:EsVE80_19890"/>
<evidence type="ECO:0000313" key="2">
    <source>
        <dbReference type="EMBL" id="BCA86466.1"/>
    </source>
</evidence>
<proteinExistence type="predicted"/>
<evidence type="ECO:0000259" key="1">
    <source>
        <dbReference type="PROSITE" id="PS50045"/>
    </source>
</evidence>
<dbReference type="RefSeq" id="WP_232061181.1">
    <property type="nucleotide sequence ID" value="NZ_AP022822.1"/>
</dbReference>
<evidence type="ECO:0000313" key="3">
    <source>
        <dbReference type="Proteomes" id="UP000502998"/>
    </source>
</evidence>
<feature type="domain" description="Sigma-54 factor interaction" evidence="1">
    <location>
        <begin position="1"/>
        <end position="78"/>
    </location>
</feature>
<dbReference type="PROSITE" id="PS50045">
    <property type="entry name" value="SIGMA54_INTERACT_4"/>
    <property type="match status" value="1"/>
</dbReference>
<dbReference type="Pfam" id="PF00158">
    <property type="entry name" value="Sigma54_activat"/>
    <property type="match status" value="1"/>
</dbReference>
<dbReference type="AlphaFoldDB" id="A0A679IMG0"/>
<name>A0A679IMG0_9ENTE</name>
<dbReference type="EMBL" id="AP022822">
    <property type="protein sequence ID" value="BCA86466.1"/>
    <property type="molecule type" value="Genomic_DNA"/>
</dbReference>
<gene>
    <name evidence="2" type="ORF">EsVE80_19890</name>
</gene>
<reference evidence="2 3" key="1">
    <citation type="submission" date="2020-02" db="EMBL/GenBank/DDBJ databases">
        <title>Characterization of vanA genotype vancomycin-resistant Enterococcus saigonensis VE80.</title>
        <authorList>
            <person name="Harada T."/>
            <person name="Motooka D."/>
            <person name="Nakamura S."/>
            <person name="Yamamoto Y."/>
            <person name="Kawahara R."/>
            <person name="Kawatsu K."/>
        </authorList>
    </citation>
    <scope>NUCLEOTIDE SEQUENCE [LARGE SCALE GENOMIC DNA]</scope>
    <source>
        <strain evidence="2 3">VE80</strain>
    </source>
</reference>
<keyword evidence="3" id="KW-1185">Reference proteome</keyword>
<organism evidence="2 3">
    <name type="scientific">Enterococcus saigonensis</name>
    <dbReference type="NCBI Taxonomy" id="1805431"/>
    <lineage>
        <taxon>Bacteria</taxon>
        <taxon>Bacillati</taxon>
        <taxon>Bacillota</taxon>
        <taxon>Bacilli</taxon>
        <taxon>Lactobacillales</taxon>
        <taxon>Enterococcaceae</taxon>
        <taxon>Enterococcus</taxon>
    </lineage>
</organism>
<dbReference type="GO" id="GO:0005524">
    <property type="term" value="F:ATP binding"/>
    <property type="evidence" value="ECO:0007669"/>
    <property type="project" value="InterPro"/>
</dbReference>
<sequence>MARLIYEYAKAKGVITAKAQLISLNCADYANNPELLSSVLFGFKKRTFTGANDLAADQSIYRYYQKLISLRHKEKILKESSYELLLKVDEAIFAYLRKDQARQW</sequence>
<dbReference type="InterPro" id="IPR002078">
    <property type="entry name" value="Sigma_54_int"/>
</dbReference>
<accession>A0A679IMG0</accession>
<dbReference type="Proteomes" id="UP000502998">
    <property type="component" value="Chromosome"/>
</dbReference>
<protein>
    <recommendedName>
        <fullName evidence="1">Sigma-54 factor interaction domain-containing protein</fullName>
    </recommendedName>
</protein>
<dbReference type="GO" id="GO:0006355">
    <property type="term" value="P:regulation of DNA-templated transcription"/>
    <property type="evidence" value="ECO:0007669"/>
    <property type="project" value="InterPro"/>
</dbReference>